<sequence length="502" mass="57754">MSIGIDQLGDPRWRLSNLYFIINKEGSRVKFEPNSAQQQFIEGIHSRNLILKARQLGFTTLCCLLYLDDCLFTPDVRAAVIAHKLDDAKTIFRDKVKYPYDNLPEGLKEAIGLKQASADTLTFGNDSSIRVTTSTRSGTVNWLHVSEYGKICAQFPEKAREIKTGAFPSAEKGIVTIESTAEGQEGDFFAKSQEAEANAGKELSRLDYKFFFFPWHQNPDYQIPQSVTPEGEEDRKYFARVEAEAKTRITPEQRHWWLAQERDLGGDMKREYPATPREAFEQAIEGAYFADQIATAEKHGRIGRYPIDPALPVNTFWDLGRNDMNCIWLQQDWGNLSVFVGYYENSGEWIGHYIDWLNKWREDMGVQFGTHYLPHDGDREILWVEGDTKNVMAKLGFRPNIVKRNPNKIEQINTARRKFQMCAWDEANCKQGIKRLKHYRKQWNDALGVWRDKPLHDENSNGADAYMTFSDSNHTALPKHSQPVRDRYRQTGKRSGGSWMAA</sequence>
<organism evidence="2 3">
    <name type="scientific">Pseudohoeflea coraliihabitans</name>
    <dbReference type="NCBI Taxonomy" id="2860393"/>
    <lineage>
        <taxon>Bacteria</taxon>
        <taxon>Pseudomonadati</taxon>
        <taxon>Pseudomonadota</taxon>
        <taxon>Alphaproteobacteria</taxon>
        <taxon>Hyphomicrobiales</taxon>
        <taxon>Rhizobiaceae</taxon>
        <taxon>Pseudohoeflea</taxon>
    </lineage>
</organism>
<dbReference type="EMBL" id="JAHWQX010000008">
    <property type="protein sequence ID" value="MBW3099224.1"/>
    <property type="molecule type" value="Genomic_DNA"/>
</dbReference>
<name>A0ABS6WVV1_9HYPH</name>
<evidence type="ECO:0000313" key="3">
    <source>
        <dbReference type="Proteomes" id="UP001430804"/>
    </source>
</evidence>
<dbReference type="Proteomes" id="UP001430804">
    <property type="component" value="Unassembled WGS sequence"/>
</dbReference>
<comment type="caution">
    <text evidence="2">The sequence shown here is derived from an EMBL/GenBank/DDBJ whole genome shotgun (WGS) entry which is preliminary data.</text>
</comment>
<protein>
    <submittedName>
        <fullName evidence="2">Terminase</fullName>
    </submittedName>
</protein>
<gene>
    <name evidence="2" type="ORF">KY465_18235</name>
</gene>
<accession>A0ABS6WVV1</accession>
<evidence type="ECO:0000313" key="2">
    <source>
        <dbReference type="EMBL" id="MBW3099224.1"/>
    </source>
</evidence>
<reference evidence="2" key="1">
    <citation type="submission" date="2021-07" db="EMBL/GenBank/DDBJ databases">
        <title>Pseudohoeflea marina sp. nov. a polyhydroxyalcanoate-producing bacterium.</title>
        <authorList>
            <person name="Zheng W."/>
            <person name="Yu S."/>
            <person name="Huang Y."/>
        </authorList>
    </citation>
    <scope>NUCLEOTIDE SEQUENCE</scope>
    <source>
        <strain evidence="2">DP4N28-3</strain>
    </source>
</reference>
<dbReference type="RefSeq" id="WP_219203554.1">
    <property type="nucleotide sequence ID" value="NZ_JAHWQX010000008.1"/>
</dbReference>
<keyword evidence="3" id="KW-1185">Reference proteome</keyword>
<evidence type="ECO:0000256" key="1">
    <source>
        <dbReference type="SAM" id="MobiDB-lite"/>
    </source>
</evidence>
<proteinExistence type="predicted"/>
<feature type="region of interest" description="Disordered" evidence="1">
    <location>
        <begin position="468"/>
        <end position="502"/>
    </location>
</feature>